<organism evidence="11 12">
    <name type="scientific">Lithocarpus litseifolius</name>
    <dbReference type="NCBI Taxonomy" id="425828"/>
    <lineage>
        <taxon>Eukaryota</taxon>
        <taxon>Viridiplantae</taxon>
        <taxon>Streptophyta</taxon>
        <taxon>Embryophyta</taxon>
        <taxon>Tracheophyta</taxon>
        <taxon>Spermatophyta</taxon>
        <taxon>Magnoliopsida</taxon>
        <taxon>eudicotyledons</taxon>
        <taxon>Gunneridae</taxon>
        <taxon>Pentapetalae</taxon>
        <taxon>rosids</taxon>
        <taxon>fabids</taxon>
        <taxon>Fagales</taxon>
        <taxon>Fagaceae</taxon>
        <taxon>Lithocarpus</taxon>
    </lineage>
</organism>
<keyword evidence="3" id="KW-0547">Nucleotide-binding</keyword>
<keyword evidence="5" id="KW-0067">ATP-binding</keyword>
<dbReference type="SUPFAM" id="SSF52058">
    <property type="entry name" value="L domain-like"/>
    <property type="match status" value="1"/>
</dbReference>
<dbReference type="GO" id="GO:0006952">
    <property type="term" value="P:defense response"/>
    <property type="evidence" value="ECO:0007669"/>
    <property type="project" value="UniProtKB-KW"/>
</dbReference>
<dbReference type="InterPro" id="IPR042197">
    <property type="entry name" value="Apaf_helical"/>
</dbReference>
<evidence type="ECO:0000256" key="3">
    <source>
        <dbReference type="ARBA" id="ARBA00022741"/>
    </source>
</evidence>
<evidence type="ECO:0000313" key="12">
    <source>
        <dbReference type="Proteomes" id="UP001459277"/>
    </source>
</evidence>
<dbReference type="FunFam" id="3.40.50.300:FF:001091">
    <property type="entry name" value="Probable disease resistance protein At1g61300"/>
    <property type="match status" value="1"/>
</dbReference>
<evidence type="ECO:0000256" key="2">
    <source>
        <dbReference type="ARBA" id="ARBA00022737"/>
    </source>
</evidence>
<dbReference type="Gene3D" id="1.20.5.4130">
    <property type="match status" value="1"/>
</dbReference>
<feature type="domain" description="NB-ARC" evidence="7">
    <location>
        <begin position="189"/>
        <end position="361"/>
    </location>
</feature>
<keyword evidence="12" id="KW-1185">Reference proteome</keyword>
<dbReference type="GO" id="GO:0043531">
    <property type="term" value="F:ADP binding"/>
    <property type="evidence" value="ECO:0007669"/>
    <property type="project" value="InterPro"/>
</dbReference>
<dbReference type="InterPro" id="IPR041118">
    <property type="entry name" value="Rx_N"/>
</dbReference>
<evidence type="ECO:0000256" key="5">
    <source>
        <dbReference type="ARBA" id="ARBA00022840"/>
    </source>
</evidence>
<evidence type="ECO:0008006" key="13">
    <source>
        <dbReference type="Google" id="ProtNLM"/>
    </source>
</evidence>
<evidence type="ECO:0000313" key="11">
    <source>
        <dbReference type="EMBL" id="KAL0007000.1"/>
    </source>
</evidence>
<dbReference type="EMBL" id="JAZDWU010000003">
    <property type="protein sequence ID" value="KAL0007000.1"/>
    <property type="molecule type" value="Genomic_DNA"/>
</dbReference>
<evidence type="ECO:0000256" key="6">
    <source>
        <dbReference type="SAM" id="Coils"/>
    </source>
</evidence>
<dbReference type="GO" id="GO:0005524">
    <property type="term" value="F:ATP binding"/>
    <property type="evidence" value="ECO:0007669"/>
    <property type="project" value="UniProtKB-KW"/>
</dbReference>
<evidence type="ECO:0000259" key="7">
    <source>
        <dbReference type="Pfam" id="PF00931"/>
    </source>
</evidence>
<evidence type="ECO:0000256" key="1">
    <source>
        <dbReference type="ARBA" id="ARBA00022614"/>
    </source>
</evidence>
<dbReference type="InterPro" id="IPR002182">
    <property type="entry name" value="NB-ARC"/>
</dbReference>
<dbReference type="AlphaFoldDB" id="A0AAW2DCR3"/>
<dbReference type="Pfam" id="PF23598">
    <property type="entry name" value="LRR_14"/>
    <property type="match status" value="1"/>
</dbReference>
<dbReference type="FunFam" id="1.10.10.10:FF:000322">
    <property type="entry name" value="Probable disease resistance protein At1g63360"/>
    <property type="match status" value="1"/>
</dbReference>
<keyword evidence="2" id="KW-0677">Repeat</keyword>
<dbReference type="Gene3D" id="1.10.10.10">
    <property type="entry name" value="Winged helix-like DNA-binding domain superfamily/Winged helix DNA-binding domain"/>
    <property type="match status" value="1"/>
</dbReference>
<dbReference type="InterPro" id="IPR027417">
    <property type="entry name" value="P-loop_NTPase"/>
</dbReference>
<sequence>MGWSWDTVGEAFLSAIFGVLFERLADPLLGVFFGEQNLDQTLLDKLNTVLLSVNAVLSDAEEKQITNLAVKKWVNELKDAAYHADDLLDKIASIKWDLKAGANVKGKAKVIGNQVWGRFFPQNLSCEDSEAGVKLGKDVESRLKKIVERLESLANQRDILNLKESVRGKPPPIIPSTSLVDESEVFGRDKDKEELIKILLDDNSQGKVIPVIAIVGIGGVGKTTLAQLVYNDARVKKHFRLRAWAYVSEQFDVLKVTRTIFESVTSRHCNDTQLDVLQVKLKERLMRKRFLLVLDDTWNENFIFWDLLSRPLRAGAYGSRVIVTTRNQSVASVMRPVFTHRLLHLSYEECWSLFVKHAFSTSNPDEYPTLKGISEEIVKKCAGLPLAAKTLGGMLHSKVEAVEWRRILNSKIWDLPSDKSSILPALRLSYFHLPPHLKQCFAYCSIFPKGYEIEKEKLVLLWMAEGFLQQPNNMDSMEEVGDEYFHELLSRSFFQQSSSRKSSFVMHDLVNDLAQFASGEFCCKFENGKLQGISEKARHFAFLMDQLDGPEKFVALSELKFLRTFLSLRFANPGRCSALCKMVSDVWLPIMKHLRVLSFSCPTLTKLPDSLGQLKHLRYLDFSETSISKLPSSICSLCNLQTLLLSSCTKLTELPANIGNLINLRHLDVSETNLTNMPPGLGELKSLQVLTDFVVNRDSESNISELGKLLHLRILSIIRLENVVSAEAASEANLKSMNHLRELVFEWTSDTRYVQNETEEVLDHLRPNENLKKLTIENYCGTRFPNWLGDAIFSNMVILRLNKCKNCTSLPPLGQLSSLQGLFITKMEGLERLDSEFYGHSGVKPFRSLKTLSFEELPRWTHWMASVHEGEDFPSLQELRIKECPNFIGNLPKLPCSPINLVISPFQKFQALTDHKEVQEEKSFDEDKSLLAKPRFRPRMAKRGRRGT</sequence>
<evidence type="ECO:0000259" key="8">
    <source>
        <dbReference type="Pfam" id="PF18052"/>
    </source>
</evidence>
<accession>A0AAW2DCR3</accession>
<dbReference type="PRINTS" id="PR00364">
    <property type="entry name" value="DISEASERSIST"/>
</dbReference>
<keyword evidence="4" id="KW-0611">Plant defense</keyword>
<feature type="domain" description="Disease resistance protein winged helix" evidence="9">
    <location>
        <begin position="446"/>
        <end position="514"/>
    </location>
</feature>
<dbReference type="PANTHER" id="PTHR36766">
    <property type="entry name" value="PLANT BROAD-SPECTRUM MILDEW RESISTANCE PROTEIN RPW8"/>
    <property type="match status" value="1"/>
</dbReference>
<dbReference type="Proteomes" id="UP001459277">
    <property type="component" value="Unassembled WGS sequence"/>
</dbReference>
<keyword evidence="6" id="KW-0175">Coiled coil</keyword>
<dbReference type="InterPro" id="IPR036388">
    <property type="entry name" value="WH-like_DNA-bd_sf"/>
</dbReference>
<feature type="domain" description="Disease resistance N-terminal" evidence="8">
    <location>
        <begin position="12"/>
        <end position="91"/>
    </location>
</feature>
<dbReference type="Pfam" id="PF23559">
    <property type="entry name" value="WHD_DRP"/>
    <property type="match status" value="1"/>
</dbReference>
<dbReference type="InterPro" id="IPR058922">
    <property type="entry name" value="WHD_DRP"/>
</dbReference>
<feature type="coiled-coil region" evidence="6">
    <location>
        <begin position="136"/>
        <end position="163"/>
    </location>
</feature>
<protein>
    <recommendedName>
        <fullName evidence="13">Disease resistance RPP13-like protein 1</fullName>
    </recommendedName>
</protein>
<dbReference type="SMART" id="SM00369">
    <property type="entry name" value="LRR_TYP"/>
    <property type="match status" value="3"/>
</dbReference>
<dbReference type="Gene3D" id="3.80.10.10">
    <property type="entry name" value="Ribonuclease Inhibitor"/>
    <property type="match status" value="1"/>
</dbReference>
<dbReference type="SUPFAM" id="SSF52540">
    <property type="entry name" value="P-loop containing nucleoside triphosphate hydrolases"/>
    <property type="match status" value="1"/>
</dbReference>
<keyword evidence="1" id="KW-0433">Leucine-rich repeat</keyword>
<dbReference type="Gene3D" id="3.40.50.300">
    <property type="entry name" value="P-loop containing nucleotide triphosphate hydrolases"/>
    <property type="match status" value="1"/>
</dbReference>
<dbReference type="InterPro" id="IPR003591">
    <property type="entry name" value="Leu-rich_rpt_typical-subtyp"/>
</dbReference>
<dbReference type="Gene3D" id="1.10.8.430">
    <property type="entry name" value="Helical domain of apoptotic protease-activating factors"/>
    <property type="match status" value="1"/>
</dbReference>
<dbReference type="PANTHER" id="PTHR36766:SF31">
    <property type="entry name" value="DISEASE RESISTANCE RPP13-LIKE PROTEIN 1"/>
    <property type="match status" value="1"/>
</dbReference>
<feature type="domain" description="Disease resistance R13L4/SHOC-2-like LRR" evidence="10">
    <location>
        <begin position="590"/>
        <end position="882"/>
    </location>
</feature>
<evidence type="ECO:0000259" key="9">
    <source>
        <dbReference type="Pfam" id="PF23559"/>
    </source>
</evidence>
<dbReference type="Pfam" id="PF00931">
    <property type="entry name" value="NB-ARC"/>
    <property type="match status" value="1"/>
</dbReference>
<proteinExistence type="predicted"/>
<dbReference type="Pfam" id="PF18052">
    <property type="entry name" value="Rx_N"/>
    <property type="match status" value="1"/>
</dbReference>
<dbReference type="InterPro" id="IPR032675">
    <property type="entry name" value="LRR_dom_sf"/>
</dbReference>
<comment type="caution">
    <text evidence="11">The sequence shown here is derived from an EMBL/GenBank/DDBJ whole genome shotgun (WGS) entry which is preliminary data.</text>
</comment>
<gene>
    <name evidence="11" type="ORF">SO802_008502</name>
</gene>
<dbReference type="GO" id="GO:0051707">
    <property type="term" value="P:response to other organism"/>
    <property type="evidence" value="ECO:0007669"/>
    <property type="project" value="UniProtKB-ARBA"/>
</dbReference>
<name>A0AAW2DCR3_9ROSI</name>
<evidence type="ECO:0000259" key="10">
    <source>
        <dbReference type="Pfam" id="PF23598"/>
    </source>
</evidence>
<evidence type="ECO:0000256" key="4">
    <source>
        <dbReference type="ARBA" id="ARBA00022821"/>
    </source>
</evidence>
<dbReference type="InterPro" id="IPR055414">
    <property type="entry name" value="LRR_R13L4/SHOC2-like"/>
</dbReference>
<reference evidence="11 12" key="1">
    <citation type="submission" date="2024-01" db="EMBL/GenBank/DDBJ databases">
        <title>A telomere-to-telomere, gap-free genome of sweet tea (Lithocarpus litseifolius).</title>
        <authorList>
            <person name="Zhou J."/>
        </authorList>
    </citation>
    <scope>NUCLEOTIDE SEQUENCE [LARGE SCALE GENOMIC DNA]</scope>
    <source>
        <strain evidence="11">Zhou-2022a</strain>
        <tissue evidence="11">Leaf</tissue>
    </source>
</reference>